<keyword evidence="2" id="KW-0862">Zinc</keyword>
<dbReference type="AlphaFoldDB" id="A0A8X8W0F9"/>
<dbReference type="SUPFAM" id="SSF50129">
    <property type="entry name" value="GroES-like"/>
    <property type="match status" value="1"/>
</dbReference>
<keyword evidence="3" id="KW-0560">Oxidoreductase</keyword>
<evidence type="ECO:0000256" key="3">
    <source>
        <dbReference type="ARBA" id="ARBA00023002"/>
    </source>
</evidence>
<evidence type="ECO:0000259" key="4">
    <source>
        <dbReference type="Pfam" id="PF08240"/>
    </source>
</evidence>
<dbReference type="EMBL" id="PNBA02000022">
    <property type="protein sequence ID" value="KAG6385776.1"/>
    <property type="molecule type" value="Genomic_DNA"/>
</dbReference>
<name>A0A8X8W0F9_SALSN</name>
<organism evidence="5">
    <name type="scientific">Salvia splendens</name>
    <name type="common">Scarlet sage</name>
    <dbReference type="NCBI Taxonomy" id="180675"/>
    <lineage>
        <taxon>Eukaryota</taxon>
        <taxon>Viridiplantae</taxon>
        <taxon>Streptophyta</taxon>
        <taxon>Embryophyta</taxon>
        <taxon>Tracheophyta</taxon>
        <taxon>Spermatophyta</taxon>
        <taxon>Magnoliopsida</taxon>
        <taxon>eudicotyledons</taxon>
        <taxon>Gunneridae</taxon>
        <taxon>Pentapetalae</taxon>
        <taxon>asterids</taxon>
        <taxon>lamiids</taxon>
        <taxon>Lamiales</taxon>
        <taxon>Lamiaceae</taxon>
        <taxon>Nepetoideae</taxon>
        <taxon>Mentheae</taxon>
        <taxon>Salviinae</taxon>
        <taxon>Salvia</taxon>
        <taxon>Salvia subgen. Calosphace</taxon>
        <taxon>core Calosphace</taxon>
    </lineage>
</organism>
<reference evidence="5" key="1">
    <citation type="submission" date="2018-01" db="EMBL/GenBank/DDBJ databases">
        <authorList>
            <person name="Mao J.F."/>
        </authorList>
    </citation>
    <scope>NUCLEOTIDE SEQUENCE</scope>
    <source>
        <strain evidence="5">Huo1</strain>
        <tissue evidence="5">Leaf</tissue>
    </source>
</reference>
<evidence type="ECO:0000256" key="1">
    <source>
        <dbReference type="ARBA" id="ARBA00022723"/>
    </source>
</evidence>
<dbReference type="InterPro" id="IPR011032">
    <property type="entry name" value="GroES-like_sf"/>
</dbReference>
<keyword evidence="1" id="KW-0479">Metal-binding</keyword>
<protein>
    <recommendedName>
        <fullName evidence="4">Alcohol dehydrogenase-like N-terminal domain-containing protein</fullName>
    </recommendedName>
</protein>
<feature type="domain" description="Alcohol dehydrogenase-like N-terminal" evidence="4">
    <location>
        <begin position="36"/>
        <end position="150"/>
    </location>
</feature>
<dbReference type="InterPro" id="IPR013154">
    <property type="entry name" value="ADH-like_N"/>
</dbReference>
<dbReference type="Pfam" id="PF08240">
    <property type="entry name" value="ADH_N"/>
    <property type="match status" value="1"/>
</dbReference>
<dbReference type="Proteomes" id="UP000298416">
    <property type="component" value="Unassembled WGS sequence"/>
</dbReference>
<dbReference type="PANTHER" id="PTHR42683">
    <property type="entry name" value="ALDEHYDE REDUCTASE"/>
    <property type="match status" value="1"/>
</dbReference>
<accession>A0A8X8W0F9</accession>
<sequence>MAKSYETEHPVKAFGLAATDSSAHLSPFKFSTRATGDEDVQFKVLYCGICHSDLNGESLSILSSPGGHEIVGVVTEVVKKVEKVKVGDKVGVGCMVGSCRSCESCKDDLENYCPKIIPTYRAPYSDGTITHGGYSDIMVADEHFIVRIPENMPLDSAAPLLCAGITHEILWTGQTSSSTQGSRQAYKAWCPRQASSSTHLSSPCRFKTLTYTDYIVSFMWNWNWIHIVAAGRKMISGSGIGGMKETQEMIDFAALN</sequence>
<dbReference type="Gene3D" id="3.90.180.10">
    <property type="entry name" value="Medium-chain alcohol dehydrogenases, catalytic domain"/>
    <property type="match status" value="1"/>
</dbReference>
<dbReference type="GO" id="GO:0016616">
    <property type="term" value="F:oxidoreductase activity, acting on the CH-OH group of donors, NAD or NADP as acceptor"/>
    <property type="evidence" value="ECO:0007669"/>
    <property type="project" value="InterPro"/>
</dbReference>
<keyword evidence="6" id="KW-1185">Reference proteome</keyword>
<evidence type="ECO:0000256" key="2">
    <source>
        <dbReference type="ARBA" id="ARBA00022833"/>
    </source>
</evidence>
<dbReference type="InterPro" id="IPR047109">
    <property type="entry name" value="CAD-like"/>
</dbReference>
<evidence type="ECO:0000313" key="5">
    <source>
        <dbReference type="EMBL" id="KAG6385776.1"/>
    </source>
</evidence>
<evidence type="ECO:0000313" key="6">
    <source>
        <dbReference type="Proteomes" id="UP000298416"/>
    </source>
</evidence>
<proteinExistence type="predicted"/>
<dbReference type="GO" id="GO:0046872">
    <property type="term" value="F:metal ion binding"/>
    <property type="evidence" value="ECO:0007669"/>
    <property type="project" value="UniProtKB-KW"/>
</dbReference>
<comment type="caution">
    <text evidence="5">The sequence shown here is derived from an EMBL/GenBank/DDBJ whole genome shotgun (WGS) entry which is preliminary data.</text>
</comment>
<reference evidence="5" key="2">
    <citation type="submission" date="2020-08" db="EMBL/GenBank/DDBJ databases">
        <title>Plant Genome Project.</title>
        <authorList>
            <person name="Zhang R.-G."/>
        </authorList>
    </citation>
    <scope>NUCLEOTIDE SEQUENCE</scope>
    <source>
        <strain evidence="5">Huo1</strain>
        <tissue evidence="5">Leaf</tissue>
    </source>
</reference>
<gene>
    <name evidence="5" type="ORF">SASPL_154657</name>
</gene>